<protein>
    <submittedName>
        <fullName evidence="1">Uncharacterized protein</fullName>
    </submittedName>
</protein>
<accession>A0ACC0ZU55</accession>
<comment type="caution">
    <text evidence="1">The sequence shown here is derived from an EMBL/GenBank/DDBJ whole genome shotgun (WGS) entry which is preliminary data.</text>
</comment>
<dbReference type="Proteomes" id="UP001164250">
    <property type="component" value="Chromosome 15"/>
</dbReference>
<dbReference type="EMBL" id="CM047910">
    <property type="protein sequence ID" value="KAJ0075587.1"/>
    <property type="molecule type" value="Genomic_DNA"/>
</dbReference>
<name>A0ACC0ZU55_9ROSI</name>
<organism evidence="1 2">
    <name type="scientific">Pistacia atlantica</name>
    <dbReference type="NCBI Taxonomy" id="434234"/>
    <lineage>
        <taxon>Eukaryota</taxon>
        <taxon>Viridiplantae</taxon>
        <taxon>Streptophyta</taxon>
        <taxon>Embryophyta</taxon>
        <taxon>Tracheophyta</taxon>
        <taxon>Spermatophyta</taxon>
        <taxon>Magnoliopsida</taxon>
        <taxon>eudicotyledons</taxon>
        <taxon>Gunneridae</taxon>
        <taxon>Pentapetalae</taxon>
        <taxon>rosids</taxon>
        <taxon>malvids</taxon>
        <taxon>Sapindales</taxon>
        <taxon>Anacardiaceae</taxon>
        <taxon>Pistacia</taxon>
    </lineage>
</organism>
<gene>
    <name evidence="1" type="ORF">Patl1_33838</name>
</gene>
<keyword evidence="2" id="KW-1185">Reference proteome</keyword>
<reference evidence="2" key="1">
    <citation type="journal article" date="2023" name="G3 (Bethesda)">
        <title>Genome assembly and association tests identify interacting loci associated with vigor, precocity, and sex in interspecific pistachio rootstocks.</title>
        <authorList>
            <person name="Palmer W."/>
            <person name="Jacygrad E."/>
            <person name="Sagayaradj S."/>
            <person name="Cavanaugh K."/>
            <person name="Han R."/>
            <person name="Bertier L."/>
            <person name="Beede B."/>
            <person name="Kafkas S."/>
            <person name="Golino D."/>
            <person name="Preece J."/>
            <person name="Michelmore R."/>
        </authorList>
    </citation>
    <scope>NUCLEOTIDE SEQUENCE [LARGE SCALE GENOMIC DNA]</scope>
</reference>
<sequence length="102" mass="11466">MLEIFILGFSVIYVKTIKSKSMNEIGELQAEDDDDKAKTSEDQGVHVGVEEDINSAKITSSCWWGRGHKFSQQSWLFHLQARSKKGDEIDEMLHANGGGHRS</sequence>
<proteinExistence type="predicted"/>
<evidence type="ECO:0000313" key="1">
    <source>
        <dbReference type="EMBL" id="KAJ0075587.1"/>
    </source>
</evidence>
<evidence type="ECO:0000313" key="2">
    <source>
        <dbReference type="Proteomes" id="UP001164250"/>
    </source>
</evidence>